<dbReference type="EMBL" id="CP046115">
    <property type="protein sequence ID" value="QGN37035.1"/>
    <property type="molecule type" value="Genomic_DNA"/>
</dbReference>
<dbReference type="Proteomes" id="UP000427108">
    <property type="component" value="Chromosome"/>
</dbReference>
<gene>
    <name evidence="2" type="ORF">GJ746_06840</name>
</gene>
<protein>
    <submittedName>
        <fullName evidence="2">Uncharacterized protein</fullName>
    </submittedName>
</protein>
<sequence>MATPGSPAKAFTPRAGEGAAPERKQPLLAPFINQKEDILAVVEAEDKKLLLKPWLSEISRN</sequence>
<evidence type="ECO:0000313" key="2">
    <source>
        <dbReference type="EMBL" id="QGN37035.1"/>
    </source>
</evidence>
<dbReference type="AlphaFoldDB" id="A0A6B8MHN8"/>
<evidence type="ECO:0000313" key="3">
    <source>
        <dbReference type="Proteomes" id="UP000427108"/>
    </source>
</evidence>
<name>A0A6B8MHN8_KLEOX</name>
<reference evidence="2 3" key="1">
    <citation type="submission" date="2019-11" db="EMBL/GenBank/DDBJ databases">
        <title>Isolation and Application of One Kind of P-Hydroxybenzoic Acid Degrading Bacterium in Mitigating Cropping Obstacle of Cucumber.</title>
        <authorList>
            <person name="Wu F."/>
            <person name="An Y."/>
        </authorList>
    </citation>
    <scope>NUCLEOTIDE SEQUENCE [LARGE SCALE GENOMIC DNA]</scope>
    <source>
        <strain evidence="2 3">P620</strain>
    </source>
</reference>
<evidence type="ECO:0000256" key="1">
    <source>
        <dbReference type="SAM" id="MobiDB-lite"/>
    </source>
</evidence>
<proteinExistence type="predicted"/>
<accession>A0A6B8MHN8</accession>
<dbReference type="RefSeq" id="WP_154679513.1">
    <property type="nucleotide sequence ID" value="NZ_CP046115.1"/>
</dbReference>
<dbReference type="OrthoDB" id="9932502at2"/>
<organism evidence="2 3">
    <name type="scientific">Klebsiella oxytoca</name>
    <dbReference type="NCBI Taxonomy" id="571"/>
    <lineage>
        <taxon>Bacteria</taxon>
        <taxon>Pseudomonadati</taxon>
        <taxon>Pseudomonadota</taxon>
        <taxon>Gammaproteobacteria</taxon>
        <taxon>Enterobacterales</taxon>
        <taxon>Enterobacteriaceae</taxon>
        <taxon>Klebsiella/Raoultella group</taxon>
        <taxon>Klebsiella</taxon>
    </lineage>
</organism>
<feature type="region of interest" description="Disordered" evidence="1">
    <location>
        <begin position="1"/>
        <end position="23"/>
    </location>
</feature>